<dbReference type="SUPFAM" id="SSF48403">
    <property type="entry name" value="Ankyrin repeat"/>
    <property type="match status" value="1"/>
</dbReference>
<evidence type="ECO:0000256" key="1">
    <source>
        <dbReference type="SAM" id="MobiDB-lite"/>
    </source>
</evidence>
<protein>
    <recommendedName>
        <fullName evidence="4">Ankyrin repeat domain-containing protein</fullName>
    </recommendedName>
</protein>
<sequence>MSIRASGAPRAVSYAGRAGGREGAVRRERSAPRRGGRGRKGVSVEDIARLAPLPQGQSRGSSLERVFTTPLDSSPSDAGQLDGVGGCEVGAPGTINAVTEADAFIVAAALVACGAEVTCAGVAGWTALHWAAHDDAPRVAK</sequence>
<feature type="compositionally biased region" description="Basic and acidic residues" evidence="1">
    <location>
        <begin position="19"/>
        <end position="31"/>
    </location>
</feature>
<keyword evidence="3" id="KW-1185">Reference proteome</keyword>
<dbReference type="Proteomes" id="UP000708148">
    <property type="component" value="Unassembled WGS sequence"/>
</dbReference>
<dbReference type="AlphaFoldDB" id="A0A8S1JB33"/>
<evidence type="ECO:0000313" key="3">
    <source>
        <dbReference type="Proteomes" id="UP000708148"/>
    </source>
</evidence>
<organism evidence="2 3">
    <name type="scientific">Ostreobium quekettii</name>
    <dbReference type="NCBI Taxonomy" id="121088"/>
    <lineage>
        <taxon>Eukaryota</taxon>
        <taxon>Viridiplantae</taxon>
        <taxon>Chlorophyta</taxon>
        <taxon>core chlorophytes</taxon>
        <taxon>Ulvophyceae</taxon>
        <taxon>TCBD clade</taxon>
        <taxon>Bryopsidales</taxon>
        <taxon>Ostreobineae</taxon>
        <taxon>Ostreobiaceae</taxon>
        <taxon>Ostreobium</taxon>
    </lineage>
</organism>
<dbReference type="InterPro" id="IPR036770">
    <property type="entry name" value="Ankyrin_rpt-contain_sf"/>
</dbReference>
<evidence type="ECO:0008006" key="4">
    <source>
        <dbReference type="Google" id="ProtNLM"/>
    </source>
</evidence>
<accession>A0A8S1JB33</accession>
<proteinExistence type="predicted"/>
<dbReference type="EMBL" id="CAJHUC010002242">
    <property type="protein sequence ID" value="CAD7703463.1"/>
    <property type="molecule type" value="Genomic_DNA"/>
</dbReference>
<feature type="region of interest" description="Disordered" evidence="1">
    <location>
        <begin position="1"/>
        <end position="83"/>
    </location>
</feature>
<reference evidence="2" key="1">
    <citation type="submission" date="2020-12" db="EMBL/GenBank/DDBJ databases">
        <authorList>
            <person name="Iha C."/>
        </authorList>
    </citation>
    <scope>NUCLEOTIDE SEQUENCE</scope>
</reference>
<evidence type="ECO:0000313" key="2">
    <source>
        <dbReference type="EMBL" id="CAD7703463.1"/>
    </source>
</evidence>
<comment type="caution">
    <text evidence="2">The sequence shown here is derived from an EMBL/GenBank/DDBJ whole genome shotgun (WGS) entry which is preliminary data.</text>
</comment>
<gene>
    <name evidence="2" type="ORF">OSTQU699_LOCUS8821</name>
</gene>
<feature type="non-terminal residue" evidence="2">
    <location>
        <position position="141"/>
    </location>
</feature>
<name>A0A8S1JB33_9CHLO</name>